<evidence type="ECO:0000256" key="6">
    <source>
        <dbReference type="SAM" id="MobiDB-lite"/>
    </source>
</evidence>
<dbReference type="PANTHER" id="PTHR30055:SF234">
    <property type="entry name" value="HTH-TYPE TRANSCRIPTIONAL REGULATOR BETI"/>
    <property type="match status" value="1"/>
</dbReference>
<dbReference type="GO" id="GO:0003700">
    <property type="term" value="F:DNA-binding transcription factor activity"/>
    <property type="evidence" value="ECO:0007669"/>
    <property type="project" value="TreeGrafter"/>
</dbReference>
<keyword evidence="3 5" id="KW-0238">DNA-binding</keyword>
<dbReference type="InterPro" id="IPR050109">
    <property type="entry name" value="HTH-type_TetR-like_transc_reg"/>
</dbReference>
<accession>A0A158C321</accession>
<dbReference type="InterPro" id="IPR039538">
    <property type="entry name" value="BetI_C"/>
</dbReference>
<evidence type="ECO:0000256" key="1">
    <source>
        <dbReference type="ARBA" id="ARBA00022491"/>
    </source>
</evidence>
<evidence type="ECO:0000313" key="8">
    <source>
        <dbReference type="EMBL" id="SAK76765.1"/>
    </source>
</evidence>
<dbReference type="EMBL" id="FCOF02000022">
    <property type="protein sequence ID" value="SAK76765.1"/>
    <property type="molecule type" value="Genomic_DNA"/>
</dbReference>
<dbReference type="GO" id="GO:0000976">
    <property type="term" value="F:transcription cis-regulatory region binding"/>
    <property type="evidence" value="ECO:0007669"/>
    <property type="project" value="TreeGrafter"/>
</dbReference>
<gene>
    <name evidence="8" type="ORF">AWB75_04423</name>
</gene>
<dbReference type="Gene3D" id="1.10.357.10">
    <property type="entry name" value="Tetracycline Repressor, domain 2"/>
    <property type="match status" value="2"/>
</dbReference>
<dbReference type="SUPFAM" id="SSF48498">
    <property type="entry name" value="Tetracyclin repressor-like, C-terminal domain"/>
    <property type="match status" value="1"/>
</dbReference>
<feature type="domain" description="HTH tetR-type" evidence="7">
    <location>
        <begin position="28"/>
        <end position="88"/>
    </location>
</feature>
<keyword evidence="4" id="KW-0804">Transcription</keyword>
<dbReference type="PRINTS" id="PR00455">
    <property type="entry name" value="HTHTETR"/>
</dbReference>
<sequence>MQEKAKKTFVDPGGPSNGSGPATGRNRELRIAQIILAAQQTFREDGYAGFATRGVAGRVGITLGNLQYYFPAKEELLRTALQAYVRRKLDDYMKIAHRQGIDAAQRCSALVERMILDIHETDLPQFLFEMFAFSQHAIYAAELADEFHAQCRDVFARLFSEIQPALAKEDCLVRATVLLAQTTGMMIFNRYVGDGEKDYAEFVRLTKRSVKSLVELPPEALKGDVPDDGVRGRQRGIKQSAELGAQVQGRLFDLSVGQARPDSLYYRPTVQGKRRELKINEIISCAANLLATEGYAQFTQARVARELGILPSALQNYFPTHDELLSSTIDALLRVYLERYTEMGKPSGKPALERLCEIVEDAFEEAVDPRVARFSFEIFALAQHSDGTRELVRDLYTAYRAIYVGLVREMDSSATARDCLARATLIAAQMEGAAMLMFGTQKQAPDINRVFELMSAMTIRVAYGNVGKKGVT</sequence>
<dbReference type="SUPFAM" id="SSF46689">
    <property type="entry name" value="Homeodomain-like"/>
    <property type="match status" value="2"/>
</dbReference>
<evidence type="ECO:0000256" key="4">
    <source>
        <dbReference type="ARBA" id="ARBA00023163"/>
    </source>
</evidence>
<dbReference type="PROSITE" id="PS50977">
    <property type="entry name" value="HTH_TETR_2"/>
    <property type="match status" value="2"/>
</dbReference>
<proteinExistence type="predicted"/>
<evidence type="ECO:0000313" key="9">
    <source>
        <dbReference type="Proteomes" id="UP000054870"/>
    </source>
</evidence>
<keyword evidence="1" id="KW-0678">Repressor</keyword>
<dbReference type="AlphaFoldDB" id="A0A158C321"/>
<evidence type="ECO:0000256" key="3">
    <source>
        <dbReference type="ARBA" id="ARBA00023125"/>
    </source>
</evidence>
<dbReference type="PANTHER" id="PTHR30055">
    <property type="entry name" value="HTH-TYPE TRANSCRIPTIONAL REGULATOR RUTR"/>
    <property type="match status" value="1"/>
</dbReference>
<feature type="DNA-binding region" description="H-T-H motif" evidence="5">
    <location>
        <begin position="51"/>
        <end position="70"/>
    </location>
</feature>
<dbReference type="Pfam" id="PF13977">
    <property type="entry name" value="TetR_C_6"/>
    <property type="match status" value="1"/>
</dbReference>
<evidence type="ECO:0000256" key="2">
    <source>
        <dbReference type="ARBA" id="ARBA00023015"/>
    </source>
</evidence>
<organism evidence="8 9">
    <name type="scientific">Caballeronia catudaia</name>
    <dbReference type="NCBI Taxonomy" id="1777136"/>
    <lineage>
        <taxon>Bacteria</taxon>
        <taxon>Pseudomonadati</taxon>
        <taxon>Pseudomonadota</taxon>
        <taxon>Betaproteobacteria</taxon>
        <taxon>Burkholderiales</taxon>
        <taxon>Burkholderiaceae</taxon>
        <taxon>Caballeronia</taxon>
    </lineage>
</organism>
<keyword evidence="2" id="KW-0805">Transcription regulation</keyword>
<feature type="DNA-binding region" description="H-T-H motif" evidence="5">
    <location>
        <begin position="299"/>
        <end position="318"/>
    </location>
</feature>
<dbReference type="Proteomes" id="UP000054870">
    <property type="component" value="Unassembled WGS sequence"/>
</dbReference>
<dbReference type="Pfam" id="PF00440">
    <property type="entry name" value="TetR_N"/>
    <property type="match status" value="2"/>
</dbReference>
<feature type="region of interest" description="Disordered" evidence="6">
    <location>
        <begin position="1"/>
        <end position="24"/>
    </location>
</feature>
<reference evidence="8" key="1">
    <citation type="submission" date="2016-01" db="EMBL/GenBank/DDBJ databases">
        <authorList>
            <person name="Peeters C."/>
        </authorList>
    </citation>
    <scope>NUCLEOTIDE SEQUENCE [LARGE SCALE GENOMIC DNA]</scope>
    <source>
        <strain evidence="8">LMG 29318</strain>
    </source>
</reference>
<evidence type="ECO:0000256" key="5">
    <source>
        <dbReference type="PROSITE-ProRule" id="PRU00335"/>
    </source>
</evidence>
<dbReference type="RefSeq" id="WP_235012194.1">
    <property type="nucleotide sequence ID" value="NZ_FCOF02000022.1"/>
</dbReference>
<protein>
    <submittedName>
        <fullName evidence="8">TetR family transcriptional regulator</fullName>
    </submittedName>
</protein>
<dbReference type="InterPro" id="IPR001647">
    <property type="entry name" value="HTH_TetR"/>
</dbReference>
<comment type="caution">
    <text evidence="8">The sequence shown here is derived from an EMBL/GenBank/DDBJ whole genome shotgun (WGS) entry which is preliminary data.</text>
</comment>
<keyword evidence="9" id="KW-1185">Reference proteome</keyword>
<feature type="domain" description="HTH tetR-type" evidence="7">
    <location>
        <begin position="276"/>
        <end position="336"/>
    </location>
</feature>
<evidence type="ECO:0000259" key="7">
    <source>
        <dbReference type="PROSITE" id="PS50977"/>
    </source>
</evidence>
<dbReference type="InterPro" id="IPR036271">
    <property type="entry name" value="Tet_transcr_reg_TetR-rel_C_sf"/>
</dbReference>
<dbReference type="InterPro" id="IPR009057">
    <property type="entry name" value="Homeodomain-like_sf"/>
</dbReference>
<name>A0A158C321_9BURK</name>